<protein>
    <recommendedName>
        <fullName evidence="3">Xylanolytic transcriptional activator regulatory domain-containing protein</fullName>
    </recommendedName>
</protein>
<dbReference type="InterPro" id="IPR052761">
    <property type="entry name" value="Fungal_Detox/Toxin_TFs"/>
</dbReference>
<dbReference type="CDD" id="cd12148">
    <property type="entry name" value="fungal_TF_MHR"/>
    <property type="match status" value="1"/>
</dbReference>
<gene>
    <name evidence="4" type="ORF">Z519_03744</name>
</gene>
<sequence length="752" mass="85934">MPGKSKPSRPAKRRFSKPISSNGESVYRVGDHDSMLFNDLISASTELSEIKLPDFIRPLSPDLSPEDTAYLKHKGVFDIPNAHCRNELLRSYFLFGYPLLPLLDVETFLGPMLENDPKDKVSLLLFYAVMCSGAAHVDMQVLRKLGFNSRKLARSAFFERARLLYDLDCEIDRVSFVQAFLLMTYWYDARETHKDRKFWIRVAVTLSQDLGLDLNLEFCKTRQHRMFKRLWWCCFMRDQFVALMTWTPPQLGARYRHLPMLELDDFEMQDFSPAVSRLIKEWDFIDNKRSRIRLATLCIEKAKLCVCINEILQARYSSRRYESDSRMMTILVPRRSTGNAFEILELDRQLQEWYRGLSDAGKFDLRDPADSAFMRSSNVIAMHRAHLKLLFLSAMIALHRPQISETAGTLPPTYQQLSQTKLRDTAEEVAHVAISIKNLEMGTHMSPRGVTLLLPIMLVHLQDVMPEMEKPRRSRLEKYYDCMHILDSIGDEGASDDFLSSKLEAAFLKFNILPSIEHQIPPPISFRPDFEKSLFSGTGIFSCLSQLGAMTPSEVDLLSKMSLCRRDMSSAAECEYANNEGRIVYSPQPTKMTIGQPQIGVCPPPASTFRAPMNPSSGGVLNLQEIGALGQLHPSLFPATGDRSVQPATQLSLLVQADGEDTAMEHFFKWRIERMKIPMQRQLVESAYQTVLAQMWSLEDLRAMADVKSDLYRLAIQQGIPDGLARSFRRELDVFLSQWRSPGEWTPGCDEA</sequence>
<organism evidence="4 5">
    <name type="scientific">Cladophialophora bantiana (strain ATCC 10958 / CBS 173.52 / CDC B-1940 / NIH 8579)</name>
    <name type="common">Xylohypha bantiana</name>
    <dbReference type="NCBI Taxonomy" id="1442370"/>
    <lineage>
        <taxon>Eukaryota</taxon>
        <taxon>Fungi</taxon>
        <taxon>Dikarya</taxon>
        <taxon>Ascomycota</taxon>
        <taxon>Pezizomycotina</taxon>
        <taxon>Eurotiomycetes</taxon>
        <taxon>Chaetothyriomycetidae</taxon>
        <taxon>Chaetothyriales</taxon>
        <taxon>Herpotrichiellaceae</taxon>
        <taxon>Cladophialophora</taxon>
    </lineage>
</organism>
<evidence type="ECO:0000313" key="5">
    <source>
        <dbReference type="Proteomes" id="UP000053789"/>
    </source>
</evidence>
<name>A0A0D2HW34_CLAB1</name>
<reference evidence="4" key="1">
    <citation type="submission" date="2015-01" db="EMBL/GenBank/DDBJ databases">
        <title>The Genome Sequence of Cladophialophora bantiana CBS 173.52.</title>
        <authorList>
            <consortium name="The Broad Institute Genomics Platform"/>
            <person name="Cuomo C."/>
            <person name="de Hoog S."/>
            <person name="Gorbushina A."/>
            <person name="Stielow B."/>
            <person name="Teixiera M."/>
            <person name="Abouelleil A."/>
            <person name="Chapman S.B."/>
            <person name="Priest M."/>
            <person name="Young S.K."/>
            <person name="Wortman J."/>
            <person name="Nusbaum C."/>
            <person name="Birren B."/>
        </authorList>
    </citation>
    <scope>NUCLEOTIDE SEQUENCE [LARGE SCALE GENOMIC DNA]</scope>
    <source>
        <strain evidence="4">CBS 173.52</strain>
    </source>
</reference>
<dbReference type="EMBL" id="KN846984">
    <property type="protein sequence ID" value="KIW95160.1"/>
    <property type="molecule type" value="Genomic_DNA"/>
</dbReference>
<feature type="compositionally biased region" description="Basic residues" evidence="2">
    <location>
        <begin position="1"/>
        <end position="16"/>
    </location>
</feature>
<dbReference type="VEuPathDB" id="FungiDB:Z519_03744"/>
<dbReference type="OrthoDB" id="4114053at2759"/>
<dbReference type="InterPro" id="IPR007219">
    <property type="entry name" value="XnlR_reg_dom"/>
</dbReference>
<dbReference type="Proteomes" id="UP000053789">
    <property type="component" value="Unassembled WGS sequence"/>
</dbReference>
<dbReference type="Pfam" id="PF04082">
    <property type="entry name" value="Fungal_trans"/>
    <property type="match status" value="1"/>
</dbReference>
<evidence type="ECO:0000256" key="2">
    <source>
        <dbReference type="SAM" id="MobiDB-lite"/>
    </source>
</evidence>
<dbReference type="HOGENOM" id="CLU_006329_1_0_1"/>
<dbReference type="GO" id="GO:0006351">
    <property type="term" value="P:DNA-templated transcription"/>
    <property type="evidence" value="ECO:0007669"/>
    <property type="project" value="InterPro"/>
</dbReference>
<accession>A0A0D2HW34</accession>
<proteinExistence type="predicted"/>
<evidence type="ECO:0000313" key="4">
    <source>
        <dbReference type="EMBL" id="KIW95160.1"/>
    </source>
</evidence>
<dbReference type="PANTHER" id="PTHR47425:SF3">
    <property type="entry name" value="ZN(II)2CYS6 TRANSCRIPTION FACTOR (EUROFUNG)"/>
    <property type="match status" value="1"/>
</dbReference>
<keyword evidence="5" id="KW-1185">Reference proteome</keyword>
<evidence type="ECO:0000256" key="1">
    <source>
        <dbReference type="ARBA" id="ARBA00023242"/>
    </source>
</evidence>
<dbReference type="GeneID" id="27696672"/>
<evidence type="ECO:0000259" key="3">
    <source>
        <dbReference type="Pfam" id="PF04082"/>
    </source>
</evidence>
<dbReference type="PANTHER" id="PTHR47425">
    <property type="entry name" value="FARB-RELATED"/>
    <property type="match status" value="1"/>
</dbReference>
<dbReference type="GO" id="GO:0008270">
    <property type="term" value="F:zinc ion binding"/>
    <property type="evidence" value="ECO:0007669"/>
    <property type="project" value="InterPro"/>
</dbReference>
<keyword evidence="1" id="KW-0539">Nucleus</keyword>
<feature type="domain" description="Xylanolytic transcriptional activator regulatory" evidence="3">
    <location>
        <begin position="89"/>
        <end position="354"/>
    </location>
</feature>
<feature type="region of interest" description="Disordered" evidence="2">
    <location>
        <begin position="1"/>
        <end position="23"/>
    </location>
</feature>
<dbReference type="RefSeq" id="XP_016621829.1">
    <property type="nucleotide sequence ID" value="XM_016761491.1"/>
</dbReference>
<dbReference type="GO" id="GO:0003677">
    <property type="term" value="F:DNA binding"/>
    <property type="evidence" value="ECO:0007669"/>
    <property type="project" value="InterPro"/>
</dbReference>
<dbReference type="AlphaFoldDB" id="A0A0D2HW34"/>